<organism evidence="1 2">
    <name type="scientific">Elysia crispata</name>
    <name type="common">lettuce slug</name>
    <dbReference type="NCBI Taxonomy" id="231223"/>
    <lineage>
        <taxon>Eukaryota</taxon>
        <taxon>Metazoa</taxon>
        <taxon>Spiralia</taxon>
        <taxon>Lophotrochozoa</taxon>
        <taxon>Mollusca</taxon>
        <taxon>Gastropoda</taxon>
        <taxon>Heterobranchia</taxon>
        <taxon>Euthyneura</taxon>
        <taxon>Panpulmonata</taxon>
        <taxon>Sacoglossa</taxon>
        <taxon>Placobranchoidea</taxon>
        <taxon>Plakobranchidae</taxon>
        <taxon>Elysia</taxon>
    </lineage>
</organism>
<proteinExistence type="predicted"/>
<dbReference type="Proteomes" id="UP001283361">
    <property type="component" value="Unassembled WGS sequence"/>
</dbReference>
<accession>A0AAE1ADB0</accession>
<evidence type="ECO:0000313" key="1">
    <source>
        <dbReference type="EMBL" id="KAK3785779.1"/>
    </source>
</evidence>
<evidence type="ECO:0000313" key="2">
    <source>
        <dbReference type="Proteomes" id="UP001283361"/>
    </source>
</evidence>
<name>A0AAE1ADB0_9GAST</name>
<reference evidence="1" key="1">
    <citation type="journal article" date="2023" name="G3 (Bethesda)">
        <title>A reference genome for the long-term kleptoplast-retaining sea slug Elysia crispata morphotype clarki.</title>
        <authorList>
            <person name="Eastman K.E."/>
            <person name="Pendleton A.L."/>
            <person name="Shaikh M.A."/>
            <person name="Suttiyut T."/>
            <person name="Ogas R."/>
            <person name="Tomko P."/>
            <person name="Gavelis G."/>
            <person name="Widhalm J.R."/>
            <person name="Wisecaver J.H."/>
        </authorList>
    </citation>
    <scope>NUCLEOTIDE SEQUENCE</scope>
    <source>
        <strain evidence="1">ECLA1</strain>
    </source>
</reference>
<comment type="caution">
    <text evidence="1">The sequence shown here is derived from an EMBL/GenBank/DDBJ whole genome shotgun (WGS) entry which is preliminary data.</text>
</comment>
<keyword evidence="2" id="KW-1185">Reference proteome</keyword>
<protein>
    <submittedName>
        <fullName evidence="1">Uncharacterized protein</fullName>
    </submittedName>
</protein>
<dbReference type="EMBL" id="JAWDGP010002062">
    <property type="protein sequence ID" value="KAK3785779.1"/>
    <property type="molecule type" value="Genomic_DNA"/>
</dbReference>
<sequence length="69" mass="7754">MLKGAETFSPPHGMVIYYLEAQMPKTRAIKRRARTSSEGVCDILKPRPRPLLRSRAAGILEIIMFGKPT</sequence>
<gene>
    <name evidence="1" type="ORF">RRG08_031014</name>
</gene>
<dbReference type="AlphaFoldDB" id="A0AAE1ADB0"/>